<sequence>MKTVHNYQGRGLRRASTITALPINVFAIYK</sequence>
<evidence type="ECO:0000313" key="1">
    <source>
        <dbReference type="EMBL" id="KEH28735.1"/>
    </source>
</evidence>
<reference evidence="2" key="3">
    <citation type="submission" date="2015-04" db="UniProtKB">
        <authorList>
            <consortium name="EnsemblPlants"/>
        </authorList>
    </citation>
    <scope>IDENTIFICATION</scope>
    <source>
        <strain evidence="2">cv. Jemalong A17</strain>
    </source>
</reference>
<protein>
    <submittedName>
        <fullName evidence="1">Nodule Cysteine-Rich (NCR) secreted peptide</fullName>
    </submittedName>
</protein>
<dbReference type="Proteomes" id="UP000002051">
    <property type="component" value="Chromosome 4"/>
</dbReference>
<dbReference type="EnsemblPlants" id="KEH28735">
    <property type="protein sequence ID" value="KEH28735"/>
    <property type="gene ID" value="MTR_4g011510"/>
</dbReference>
<dbReference type="HOGENOM" id="CLU_3406884_0_0_1"/>
<reference evidence="1 3" key="2">
    <citation type="journal article" date="2014" name="BMC Genomics">
        <title>An improved genome release (version Mt4.0) for the model legume Medicago truncatula.</title>
        <authorList>
            <person name="Tang H."/>
            <person name="Krishnakumar V."/>
            <person name="Bidwell S."/>
            <person name="Rosen B."/>
            <person name="Chan A."/>
            <person name="Zhou S."/>
            <person name="Gentzbittel L."/>
            <person name="Childs K.L."/>
            <person name="Yandell M."/>
            <person name="Gundlach H."/>
            <person name="Mayer K.F."/>
            <person name="Schwartz D.C."/>
            <person name="Town C.D."/>
        </authorList>
    </citation>
    <scope>GENOME REANNOTATION</scope>
    <source>
        <strain evidence="1">A17</strain>
        <strain evidence="2 3">cv. Jemalong A17</strain>
    </source>
</reference>
<dbReference type="AlphaFoldDB" id="A0A072US80"/>
<name>A0A072US80_MEDTR</name>
<organism evidence="1 3">
    <name type="scientific">Medicago truncatula</name>
    <name type="common">Barrel medic</name>
    <name type="synonym">Medicago tribuloides</name>
    <dbReference type="NCBI Taxonomy" id="3880"/>
    <lineage>
        <taxon>Eukaryota</taxon>
        <taxon>Viridiplantae</taxon>
        <taxon>Streptophyta</taxon>
        <taxon>Embryophyta</taxon>
        <taxon>Tracheophyta</taxon>
        <taxon>Spermatophyta</taxon>
        <taxon>Magnoliopsida</taxon>
        <taxon>eudicotyledons</taxon>
        <taxon>Gunneridae</taxon>
        <taxon>Pentapetalae</taxon>
        <taxon>rosids</taxon>
        <taxon>fabids</taxon>
        <taxon>Fabales</taxon>
        <taxon>Fabaceae</taxon>
        <taxon>Papilionoideae</taxon>
        <taxon>50 kb inversion clade</taxon>
        <taxon>NPAAA clade</taxon>
        <taxon>Hologalegina</taxon>
        <taxon>IRL clade</taxon>
        <taxon>Trifolieae</taxon>
        <taxon>Medicago</taxon>
    </lineage>
</organism>
<reference evidence="1 3" key="1">
    <citation type="journal article" date="2011" name="Nature">
        <title>The Medicago genome provides insight into the evolution of rhizobial symbioses.</title>
        <authorList>
            <person name="Young N.D."/>
            <person name="Debelle F."/>
            <person name="Oldroyd G.E."/>
            <person name="Geurts R."/>
            <person name="Cannon S.B."/>
            <person name="Udvardi M.K."/>
            <person name="Benedito V.A."/>
            <person name="Mayer K.F."/>
            <person name="Gouzy J."/>
            <person name="Schoof H."/>
            <person name="Van de Peer Y."/>
            <person name="Proost S."/>
            <person name="Cook D.R."/>
            <person name="Meyers B.C."/>
            <person name="Spannagl M."/>
            <person name="Cheung F."/>
            <person name="De Mita S."/>
            <person name="Krishnakumar V."/>
            <person name="Gundlach H."/>
            <person name="Zhou S."/>
            <person name="Mudge J."/>
            <person name="Bharti A.K."/>
            <person name="Murray J.D."/>
            <person name="Naoumkina M.A."/>
            <person name="Rosen B."/>
            <person name="Silverstein K.A."/>
            <person name="Tang H."/>
            <person name="Rombauts S."/>
            <person name="Zhao P.X."/>
            <person name="Zhou P."/>
            <person name="Barbe V."/>
            <person name="Bardou P."/>
            <person name="Bechner M."/>
            <person name="Bellec A."/>
            <person name="Berger A."/>
            <person name="Berges H."/>
            <person name="Bidwell S."/>
            <person name="Bisseling T."/>
            <person name="Choisne N."/>
            <person name="Couloux A."/>
            <person name="Denny R."/>
            <person name="Deshpande S."/>
            <person name="Dai X."/>
            <person name="Doyle J.J."/>
            <person name="Dudez A.M."/>
            <person name="Farmer A.D."/>
            <person name="Fouteau S."/>
            <person name="Franken C."/>
            <person name="Gibelin C."/>
            <person name="Gish J."/>
            <person name="Goldstein S."/>
            <person name="Gonzalez A.J."/>
            <person name="Green P.J."/>
            <person name="Hallab A."/>
            <person name="Hartog M."/>
            <person name="Hua A."/>
            <person name="Humphray S.J."/>
            <person name="Jeong D.H."/>
            <person name="Jing Y."/>
            <person name="Jocker A."/>
            <person name="Kenton S.M."/>
            <person name="Kim D.J."/>
            <person name="Klee K."/>
            <person name="Lai H."/>
            <person name="Lang C."/>
            <person name="Lin S."/>
            <person name="Macmil S.L."/>
            <person name="Magdelenat G."/>
            <person name="Matthews L."/>
            <person name="McCorrison J."/>
            <person name="Monaghan E.L."/>
            <person name="Mun J.H."/>
            <person name="Najar F.Z."/>
            <person name="Nicholson C."/>
            <person name="Noirot C."/>
            <person name="O'Bleness M."/>
            <person name="Paule C.R."/>
            <person name="Poulain J."/>
            <person name="Prion F."/>
            <person name="Qin B."/>
            <person name="Qu C."/>
            <person name="Retzel E.F."/>
            <person name="Riddle C."/>
            <person name="Sallet E."/>
            <person name="Samain S."/>
            <person name="Samson N."/>
            <person name="Sanders I."/>
            <person name="Saurat O."/>
            <person name="Scarpelli C."/>
            <person name="Schiex T."/>
            <person name="Segurens B."/>
            <person name="Severin A.J."/>
            <person name="Sherrier D.J."/>
            <person name="Shi R."/>
            <person name="Sims S."/>
            <person name="Singer S.R."/>
            <person name="Sinharoy S."/>
            <person name="Sterck L."/>
            <person name="Viollet A."/>
            <person name="Wang B.B."/>
            <person name="Wang K."/>
            <person name="Wang M."/>
            <person name="Wang X."/>
            <person name="Warfsmann J."/>
            <person name="Weissenbach J."/>
            <person name="White D.D."/>
            <person name="White J.D."/>
            <person name="Wiley G.B."/>
            <person name="Wincker P."/>
            <person name="Xing Y."/>
            <person name="Yang L."/>
            <person name="Yao Z."/>
            <person name="Ying F."/>
            <person name="Zhai J."/>
            <person name="Zhou L."/>
            <person name="Zuber A."/>
            <person name="Denarie J."/>
            <person name="Dixon R.A."/>
            <person name="May G.D."/>
            <person name="Schwartz D.C."/>
            <person name="Rogers J."/>
            <person name="Quetier F."/>
            <person name="Town C.D."/>
            <person name="Roe B.A."/>
        </authorList>
    </citation>
    <scope>NUCLEOTIDE SEQUENCE [LARGE SCALE GENOMIC DNA]</scope>
    <source>
        <strain evidence="1">A17</strain>
        <strain evidence="2 3">cv. Jemalong A17</strain>
    </source>
</reference>
<proteinExistence type="predicted"/>
<keyword evidence="3" id="KW-1185">Reference proteome</keyword>
<evidence type="ECO:0000313" key="2">
    <source>
        <dbReference type="EnsemblPlants" id="KEH28735"/>
    </source>
</evidence>
<dbReference type="EMBL" id="CM001220">
    <property type="protein sequence ID" value="KEH28735.1"/>
    <property type="molecule type" value="Genomic_DNA"/>
</dbReference>
<gene>
    <name evidence="1" type="ordered locus">MTR_4g011510</name>
</gene>
<evidence type="ECO:0000313" key="3">
    <source>
        <dbReference type="Proteomes" id="UP000002051"/>
    </source>
</evidence>
<accession>A0A072US80</accession>